<name>A0A392SPL4_9FABA</name>
<feature type="region of interest" description="Disordered" evidence="1">
    <location>
        <begin position="1"/>
        <end position="23"/>
    </location>
</feature>
<dbReference type="Proteomes" id="UP000265520">
    <property type="component" value="Unassembled WGS sequence"/>
</dbReference>
<accession>A0A392SPL4</accession>
<evidence type="ECO:0000313" key="2">
    <source>
        <dbReference type="EMBL" id="MCI49965.1"/>
    </source>
</evidence>
<protein>
    <submittedName>
        <fullName evidence="2">Uncharacterized protein</fullName>
    </submittedName>
</protein>
<keyword evidence="3" id="KW-1185">Reference proteome</keyword>
<proteinExistence type="predicted"/>
<reference evidence="2 3" key="1">
    <citation type="journal article" date="2018" name="Front. Plant Sci.">
        <title>Red Clover (Trifolium pratense) and Zigzag Clover (T. medium) - A Picture of Genomic Similarities and Differences.</title>
        <authorList>
            <person name="Dluhosova J."/>
            <person name="Istvanek J."/>
            <person name="Nedelnik J."/>
            <person name="Repkova J."/>
        </authorList>
    </citation>
    <scope>NUCLEOTIDE SEQUENCE [LARGE SCALE GENOMIC DNA]</scope>
    <source>
        <strain evidence="3">cv. 10/8</strain>
        <tissue evidence="2">Leaf</tissue>
    </source>
</reference>
<evidence type="ECO:0000313" key="3">
    <source>
        <dbReference type="Proteomes" id="UP000265520"/>
    </source>
</evidence>
<dbReference type="AlphaFoldDB" id="A0A392SPL4"/>
<comment type="caution">
    <text evidence="2">The sequence shown here is derived from an EMBL/GenBank/DDBJ whole genome shotgun (WGS) entry which is preliminary data.</text>
</comment>
<sequence length="52" mass="5695">MSRPGQLSRSRAIAAIQQSEPSNLDDVEIVPEPINTQHIRQAPQFATQASIP</sequence>
<dbReference type="EMBL" id="LXQA010409414">
    <property type="protein sequence ID" value="MCI49965.1"/>
    <property type="molecule type" value="Genomic_DNA"/>
</dbReference>
<feature type="non-terminal residue" evidence="2">
    <location>
        <position position="52"/>
    </location>
</feature>
<organism evidence="2 3">
    <name type="scientific">Trifolium medium</name>
    <dbReference type="NCBI Taxonomy" id="97028"/>
    <lineage>
        <taxon>Eukaryota</taxon>
        <taxon>Viridiplantae</taxon>
        <taxon>Streptophyta</taxon>
        <taxon>Embryophyta</taxon>
        <taxon>Tracheophyta</taxon>
        <taxon>Spermatophyta</taxon>
        <taxon>Magnoliopsida</taxon>
        <taxon>eudicotyledons</taxon>
        <taxon>Gunneridae</taxon>
        <taxon>Pentapetalae</taxon>
        <taxon>rosids</taxon>
        <taxon>fabids</taxon>
        <taxon>Fabales</taxon>
        <taxon>Fabaceae</taxon>
        <taxon>Papilionoideae</taxon>
        <taxon>50 kb inversion clade</taxon>
        <taxon>NPAAA clade</taxon>
        <taxon>Hologalegina</taxon>
        <taxon>IRL clade</taxon>
        <taxon>Trifolieae</taxon>
        <taxon>Trifolium</taxon>
    </lineage>
</organism>
<evidence type="ECO:0000256" key="1">
    <source>
        <dbReference type="SAM" id="MobiDB-lite"/>
    </source>
</evidence>